<dbReference type="EMBL" id="CP147403">
    <property type="protein sequence ID" value="WXB89484.1"/>
    <property type="molecule type" value="Genomic_DNA"/>
</dbReference>
<dbReference type="RefSeq" id="WP_260445673.1">
    <property type="nucleotide sequence ID" value="NZ_CP147403.1"/>
</dbReference>
<keyword evidence="1" id="KW-1133">Transmembrane helix</keyword>
<dbReference type="Proteomes" id="UP001368328">
    <property type="component" value="Chromosome"/>
</dbReference>
<proteinExistence type="predicted"/>
<gene>
    <name evidence="2" type="ORF">WCV66_04390</name>
</gene>
<keyword evidence="1" id="KW-0472">Membrane</keyword>
<organism evidence="2 3">
    <name type="scientific">Metabacillus rhizosphaerae</name>
    <dbReference type="NCBI Taxonomy" id="3117747"/>
    <lineage>
        <taxon>Bacteria</taxon>
        <taxon>Bacillati</taxon>
        <taxon>Bacillota</taxon>
        <taxon>Bacilli</taxon>
        <taxon>Bacillales</taxon>
        <taxon>Bacillaceae</taxon>
        <taxon>Metabacillus</taxon>
    </lineage>
</organism>
<evidence type="ECO:0000313" key="3">
    <source>
        <dbReference type="Proteomes" id="UP001368328"/>
    </source>
</evidence>
<reference evidence="2 3" key="1">
    <citation type="submission" date="2024-02" db="EMBL/GenBank/DDBJ databases">
        <title>Seven novel Bacillus-like species.</title>
        <authorList>
            <person name="Liu G."/>
        </authorList>
    </citation>
    <scope>NUCLEOTIDE SEQUENCE [LARGE SCALE GENOMIC DNA]</scope>
    <source>
        <strain evidence="2 3">FJAT-53654</strain>
    </source>
</reference>
<keyword evidence="1" id="KW-0812">Transmembrane</keyword>
<protein>
    <submittedName>
        <fullName evidence="2">Uncharacterized protein</fullName>
    </submittedName>
</protein>
<keyword evidence="3" id="KW-1185">Reference proteome</keyword>
<sequence length="41" mass="5126">MWKMVYSYLPDWKVFLQGFIAFFVPFAISRFFKWARTLEEE</sequence>
<feature type="transmembrane region" description="Helical" evidence="1">
    <location>
        <begin position="12"/>
        <end position="32"/>
    </location>
</feature>
<evidence type="ECO:0000256" key="1">
    <source>
        <dbReference type="SAM" id="Phobius"/>
    </source>
</evidence>
<evidence type="ECO:0000313" key="2">
    <source>
        <dbReference type="EMBL" id="WXB89484.1"/>
    </source>
</evidence>
<accession>A0ABZ2MVP0</accession>
<name>A0ABZ2MVP0_9BACI</name>